<keyword evidence="2" id="KW-1133">Transmembrane helix</keyword>
<gene>
    <name evidence="3" type="ORF">Pr1d_37370</name>
</gene>
<comment type="similarity">
    <text evidence="1">Belongs to the sodium:galactoside symporter (TC 2.A.2) family.</text>
</comment>
<proteinExistence type="inferred from homology"/>
<dbReference type="InterPro" id="IPR036259">
    <property type="entry name" value="MFS_trans_sf"/>
</dbReference>
<feature type="transmembrane region" description="Helical" evidence="2">
    <location>
        <begin position="156"/>
        <end position="178"/>
    </location>
</feature>
<evidence type="ECO:0000313" key="4">
    <source>
        <dbReference type="Proteomes" id="UP000323917"/>
    </source>
</evidence>
<dbReference type="OrthoDB" id="9764596at2"/>
<evidence type="ECO:0000256" key="1">
    <source>
        <dbReference type="ARBA" id="ARBA00009617"/>
    </source>
</evidence>
<accession>A0A5B9QR20</accession>
<feature type="transmembrane region" description="Helical" evidence="2">
    <location>
        <begin position="396"/>
        <end position="415"/>
    </location>
</feature>
<feature type="transmembrane region" description="Helical" evidence="2">
    <location>
        <begin position="118"/>
        <end position="144"/>
    </location>
</feature>
<dbReference type="SUPFAM" id="SSF103473">
    <property type="entry name" value="MFS general substrate transporter"/>
    <property type="match status" value="1"/>
</dbReference>
<dbReference type="PANTHER" id="PTHR11328">
    <property type="entry name" value="MAJOR FACILITATOR SUPERFAMILY DOMAIN-CONTAINING PROTEIN"/>
    <property type="match status" value="1"/>
</dbReference>
<dbReference type="GO" id="GO:0005886">
    <property type="term" value="C:plasma membrane"/>
    <property type="evidence" value="ECO:0007669"/>
    <property type="project" value="TreeGrafter"/>
</dbReference>
<keyword evidence="2" id="KW-0812">Transmembrane</keyword>
<name>A0A5B9QR20_9BACT</name>
<dbReference type="AlphaFoldDB" id="A0A5B9QR20"/>
<dbReference type="KEGG" id="bgok:Pr1d_37370"/>
<evidence type="ECO:0000256" key="2">
    <source>
        <dbReference type="SAM" id="Phobius"/>
    </source>
</evidence>
<dbReference type="EMBL" id="CP042913">
    <property type="protein sequence ID" value="QEG36423.1"/>
    <property type="molecule type" value="Genomic_DNA"/>
</dbReference>
<dbReference type="InterPro" id="IPR039672">
    <property type="entry name" value="MFS_2"/>
</dbReference>
<sequence length="491" mass="54474">MGQTEHHQTPPEDRISLIQKSAYSVGMLVNNLQAAALPAMVVILNLGLGMSPVLVGIIGFAPRIFDALSDPMMGYISDNTKSRWGRRRPYIFAGAILAGIVFAAMWQLPPGHSESFYFWTFLTASILYFLTYTIYATPFVAFGFEMTPDYHERTRLQAFANTVGQLAWLGVPWFYAIMASELFDNTVHGARVLALWVGGAICLLGVFPAIFCREKIVPLPAQTLSNKEDNVKGFWGHSKDFFQGIGTALSCRPFAKLCSSTFLVFNGYQLGASFSLYVIIYYVFFGDDKQAGSLFGWFGTLTAVSTLVVIPLTAWISTKIGKRETFLITISLSLVGYALKWVGYNPEHPYWLLASCPFVAFGTGSLFTLMGSMVADVCDYDELESYQRREGVFGAIYWWMVKVGMALAGLLTGVMLEASGFDVALESSQSERTLWLLRVFDVGVPLISSAVAIWIISTYEITEARAYEIRAELERRRGKPEELLVAEGDSV</sequence>
<dbReference type="Gene3D" id="1.20.1250.20">
    <property type="entry name" value="MFS general substrate transporter like domains"/>
    <property type="match status" value="2"/>
</dbReference>
<dbReference type="Proteomes" id="UP000323917">
    <property type="component" value="Chromosome"/>
</dbReference>
<feature type="transmembrane region" description="Helical" evidence="2">
    <location>
        <begin position="89"/>
        <end position="106"/>
    </location>
</feature>
<dbReference type="GO" id="GO:0015293">
    <property type="term" value="F:symporter activity"/>
    <property type="evidence" value="ECO:0007669"/>
    <property type="project" value="InterPro"/>
</dbReference>
<feature type="transmembrane region" description="Helical" evidence="2">
    <location>
        <begin position="295"/>
        <end position="314"/>
    </location>
</feature>
<protein>
    <recommendedName>
        <fullName evidence="5">MFS transporter</fullName>
    </recommendedName>
</protein>
<feature type="transmembrane region" description="Helical" evidence="2">
    <location>
        <begin position="190"/>
        <end position="212"/>
    </location>
</feature>
<dbReference type="PANTHER" id="PTHR11328:SF24">
    <property type="entry name" value="MAJOR FACILITATOR SUPERFAMILY (MFS) PROFILE DOMAIN-CONTAINING PROTEIN"/>
    <property type="match status" value="1"/>
</dbReference>
<reference evidence="3 4" key="1">
    <citation type="submission" date="2019-08" db="EMBL/GenBank/DDBJ databases">
        <title>Deep-cultivation of Planctomycetes and their phenomic and genomic characterization uncovers novel biology.</title>
        <authorList>
            <person name="Wiegand S."/>
            <person name="Jogler M."/>
            <person name="Boedeker C."/>
            <person name="Pinto D."/>
            <person name="Vollmers J."/>
            <person name="Rivas-Marin E."/>
            <person name="Kohn T."/>
            <person name="Peeters S.H."/>
            <person name="Heuer A."/>
            <person name="Rast P."/>
            <person name="Oberbeckmann S."/>
            <person name="Bunk B."/>
            <person name="Jeske O."/>
            <person name="Meyerdierks A."/>
            <person name="Storesund J.E."/>
            <person name="Kallscheuer N."/>
            <person name="Luecker S."/>
            <person name="Lage O.M."/>
            <person name="Pohl T."/>
            <person name="Merkel B.J."/>
            <person name="Hornburger P."/>
            <person name="Mueller R.-W."/>
            <person name="Bruemmer F."/>
            <person name="Labrenz M."/>
            <person name="Spormann A.M."/>
            <person name="Op den Camp H."/>
            <person name="Overmann J."/>
            <person name="Amann R."/>
            <person name="Jetten M.S.M."/>
            <person name="Mascher T."/>
            <person name="Medema M.H."/>
            <person name="Devos D.P."/>
            <person name="Kaster A.-K."/>
            <person name="Ovreas L."/>
            <person name="Rohde M."/>
            <person name="Galperin M.Y."/>
            <person name="Jogler C."/>
        </authorList>
    </citation>
    <scope>NUCLEOTIDE SEQUENCE [LARGE SCALE GENOMIC DNA]</scope>
    <source>
        <strain evidence="3 4">Pr1d</strain>
    </source>
</reference>
<keyword evidence="4" id="KW-1185">Reference proteome</keyword>
<dbReference type="GO" id="GO:0008643">
    <property type="term" value="P:carbohydrate transport"/>
    <property type="evidence" value="ECO:0007669"/>
    <property type="project" value="InterPro"/>
</dbReference>
<organism evidence="3 4">
    <name type="scientific">Bythopirellula goksoeyrii</name>
    <dbReference type="NCBI Taxonomy" id="1400387"/>
    <lineage>
        <taxon>Bacteria</taxon>
        <taxon>Pseudomonadati</taxon>
        <taxon>Planctomycetota</taxon>
        <taxon>Planctomycetia</taxon>
        <taxon>Pirellulales</taxon>
        <taxon>Lacipirellulaceae</taxon>
        <taxon>Bythopirellula</taxon>
    </lineage>
</organism>
<feature type="transmembrane region" description="Helical" evidence="2">
    <location>
        <begin position="326"/>
        <end position="344"/>
    </location>
</feature>
<dbReference type="Pfam" id="PF13347">
    <property type="entry name" value="MFS_2"/>
    <property type="match status" value="1"/>
</dbReference>
<dbReference type="RefSeq" id="WP_148074766.1">
    <property type="nucleotide sequence ID" value="NZ_CP042913.1"/>
</dbReference>
<feature type="transmembrane region" description="Helical" evidence="2">
    <location>
        <begin position="350"/>
        <end position="375"/>
    </location>
</feature>
<feature type="transmembrane region" description="Helical" evidence="2">
    <location>
        <begin position="435"/>
        <end position="456"/>
    </location>
</feature>
<evidence type="ECO:0008006" key="5">
    <source>
        <dbReference type="Google" id="ProtNLM"/>
    </source>
</evidence>
<feature type="transmembrane region" description="Helical" evidence="2">
    <location>
        <begin position="262"/>
        <end position="283"/>
    </location>
</feature>
<keyword evidence="2" id="KW-0472">Membrane</keyword>
<evidence type="ECO:0000313" key="3">
    <source>
        <dbReference type="EMBL" id="QEG36423.1"/>
    </source>
</evidence>